<dbReference type="SMART" id="SM00316">
    <property type="entry name" value="S1"/>
    <property type="match status" value="9"/>
</dbReference>
<keyword evidence="4" id="KW-0539">Nucleus</keyword>
<feature type="compositionally biased region" description="Basic and acidic residues" evidence="5">
    <location>
        <begin position="1026"/>
        <end position="1046"/>
    </location>
</feature>
<feature type="domain" description="S1 motif" evidence="6">
    <location>
        <begin position="550"/>
        <end position="615"/>
    </location>
</feature>
<dbReference type="Gene3D" id="1.25.40.10">
    <property type="entry name" value="Tetratricopeptide repeat domain"/>
    <property type="match status" value="1"/>
</dbReference>
<feature type="compositionally biased region" description="Basic and acidic residues" evidence="5">
    <location>
        <begin position="33"/>
        <end position="44"/>
    </location>
</feature>
<evidence type="ECO:0000256" key="3">
    <source>
        <dbReference type="ARBA" id="ARBA00022737"/>
    </source>
</evidence>
<dbReference type="InterPro" id="IPR012340">
    <property type="entry name" value="NA-bd_OB-fold"/>
</dbReference>
<keyword evidence="7" id="KW-1185">Reference proteome</keyword>
<dbReference type="Pfam" id="PF00575">
    <property type="entry name" value="S1"/>
    <property type="match status" value="1"/>
</dbReference>
<organism evidence="7 8">
    <name type="scientific">Haemonchus contortus</name>
    <name type="common">Barber pole worm</name>
    <dbReference type="NCBI Taxonomy" id="6289"/>
    <lineage>
        <taxon>Eukaryota</taxon>
        <taxon>Metazoa</taxon>
        <taxon>Ecdysozoa</taxon>
        <taxon>Nematoda</taxon>
        <taxon>Chromadorea</taxon>
        <taxon>Rhabditida</taxon>
        <taxon>Rhabditina</taxon>
        <taxon>Rhabditomorpha</taxon>
        <taxon>Strongyloidea</taxon>
        <taxon>Trichostrongylidae</taxon>
        <taxon>Haemonchus</taxon>
    </lineage>
</organism>
<evidence type="ECO:0000259" key="6">
    <source>
        <dbReference type="PROSITE" id="PS50126"/>
    </source>
</evidence>
<name>A0A7I4YDH6_HAECO</name>
<feature type="region of interest" description="Disordered" evidence="5">
    <location>
        <begin position="1023"/>
        <end position="1046"/>
    </location>
</feature>
<accession>A0A7I4YDH6</accession>
<feature type="domain" description="S1 motif" evidence="6">
    <location>
        <begin position="462"/>
        <end position="530"/>
    </location>
</feature>
<feature type="compositionally biased region" description="Basic and acidic residues" evidence="5">
    <location>
        <begin position="1511"/>
        <end position="1553"/>
    </location>
</feature>
<protein>
    <submittedName>
        <fullName evidence="8">Programmed cell death 11</fullName>
    </submittedName>
</protein>
<proteinExistence type="predicted"/>
<dbReference type="OMA" id="GQYLRAY"/>
<dbReference type="InterPro" id="IPR055430">
    <property type="entry name" value="HAT_Syf1_CNRKL1_C"/>
</dbReference>
<evidence type="ECO:0000256" key="5">
    <source>
        <dbReference type="SAM" id="MobiDB-lite"/>
    </source>
</evidence>
<dbReference type="FunFam" id="2.40.50.140:FF:000103">
    <property type="entry name" value="protein RRP5 homolog"/>
    <property type="match status" value="1"/>
</dbReference>
<dbReference type="WBParaSite" id="HCON_00075490-00001">
    <property type="protein sequence ID" value="HCON_00075490-00001"/>
    <property type="gene ID" value="HCON_00075490"/>
</dbReference>
<dbReference type="InterPro" id="IPR045209">
    <property type="entry name" value="Rrp5"/>
</dbReference>
<evidence type="ECO:0000256" key="1">
    <source>
        <dbReference type="ARBA" id="ARBA00004604"/>
    </source>
</evidence>
<reference evidence="8" key="1">
    <citation type="submission" date="2020-12" db="UniProtKB">
        <authorList>
            <consortium name="WormBaseParasite"/>
        </authorList>
    </citation>
    <scope>IDENTIFICATION</scope>
    <source>
        <strain evidence="8">MHco3</strain>
    </source>
</reference>
<keyword evidence="3" id="KW-0677">Repeat</keyword>
<evidence type="ECO:0000256" key="4">
    <source>
        <dbReference type="ARBA" id="ARBA00023242"/>
    </source>
</evidence>
<dbReference type="Proteomes" id="UP000025227">
    <property type="component" value="Unplaced"/>
</dbReference>
<feature type="region of interest" description="Disordered" evidence="5">
    <location>
        <begin position="1445"/>
        <end position="1553"/>
    </location>
</feature>
<comment type="subcellular location">
    <subcellularLocation>
        <location evidence="1">Nucleus</location>
        <location evidence="1">Nucleolus</location>
    </subcellularLocation>
</comment>
<dbReference type="InterPro" id="IPR003107">
    <property type="entry name" value="HAT"/>
</dbReference>
<dbReference type="InterPro" id="IPR003029">
    <property type="entry name" value="S1_domain"/>
</dbReference>
<dbReference type="PANTHER" id="PTHR23270">
    <property type="entry name" value="PROGRAMMED CELL DEATH PROTEIN 11 PRE-RRNA PROCESSING PROTEIN RRP5"/>
    <property type="match status" value="1"/>
</dbReference>
<dbReference type="GO" id="GO:0006364">
    <property type="term" value="P:rRNA processing"/>
    <property type="evidence" value="ECO:0007669"/>
    <property type="project" value="UniProtKB-KW"/>
</dbReference>
<dbReference type="GO" id="GO:0003723">
    <property type="term" value="F:RNA binding"/>
    <property type="evidence" value="ECO:0007669"/>
    <property type="project" value="TreeGrafter"/>
</dbReference>
<dbReference type="Gene3D" id="2.40.50.140">
    <property type="entry name" value="Nucleic acid-binding proteins"/>
    <property type="match status" value="3"/>
</dbReference>
<dbReference type="Pfam" id="PF13432">
    <property type="entry name" value="TPR_16"/>
    <property type="match status" value="1"/>
</dbReference>
<evidence type="ECO:0000313" key="7">
    <source>
        <dbReference type="Proteomes" id="UP000025227"/>
    </source>
</evidence>
<dbReference type="SMART" id="SM00386">
    <property type="entry name" value="HAT"/>
    <property type="match status" value="6"/>
</dbReference>
<evidence type="ECO:0000256" key="2">
    <source>
        <dbReference type="ARBA" id="ARBA00022552"/>
    </source>
</evidence>
<dbReference type="OrthoDB" id="412781at2759"/>
<feature type="domain" description="S1 motif" evidence="6">
    <location>
        <begin position="275"/>
        <end position="348"/>
    </location>
</feature>
<feature type="domain" description="S1 motif" evidence="6">
    <location>
        <begin position="741"/>
        <end position="811"/>
    </location>
</feature>
<dbReference type="InterPro" id="IPR011990">
    <property type="entry name" value="TPR-like_helical_dom_sf"/>
</dbReference>
<feature type="compositionally biased region" description="Basic and acidic residues" evidence="5">
    <location>
        <begin position="1445"/>
        <end position="1471"/>
    </location>
</feature>
<dbReference type="Pfam" id="PF23231">
    <property type="entry name" value="HAT_Syf1_CNRKL1_C"/>
    <property type="match status" value="1"/>
</dbReference>
<sequence length="1843" mass="204842">GTTPVMGVPEKEVDFPRGGAPAVRKSHAVKSKIAKDLKSNKEDNQLFGVSKKRKAKSRGSTSPETPTKKKKLEGKSAVWSKPVTLELLTDGVLGLGVVTEIHEDFVLLETADSCRVRLPATQISKKFTELLKLEKVSLDVAFVVGQMVPFRVIGRNLQTSTKKGKSNSKKRNSTLPIVSCDPSKLYSHFSPTTLAPGLVLQGIVESVEEKGAILDIGMQSLQAFLPIKKQLRPVEVGQPVMLRVEPGKTSRIIPVTSYVEQDNLCLEACQTLQLNHLTPGTIIDCEPDAEPSLTAGVYVTLGNDIRGFVAKSHLPPRLRGDITKIGRALRCVVMFCQQNTPLLVLSAHPDIIAISKPEKRSSFLGYSIGDRLKCTVIDVVPSTFLVCFALPPTEDGKTPLVSAISYKRYLNKSEEIEKVYPIGSEHTCRVMNFRYADRCMVVTTRKDLLTQKFISYKDAIPGQVVEAKVTDVHPRGIQVALNDFVKGFIPVEHAADKKTALEKTFTVGKSIKCRVWFISEAKEQVWLTARPSLVNYKGSIISSYEAKNEGVVSVGVVVKVLETGGVILQFFGTVRGLLVASEAKRLGADISVGQVIEVRVTSVNTAANKMTLALSNELTGPRHVINPKPVEFCGDISDLNAVIDDVLESTIGGHRSERVILHLDSNSSVKGNLASNLVSDSLDPPFESMKSTFRSGMKLNPVALLGSLGGEHRFTTKHFICEWLKNHEENIPKSFADLKPGQLVCGVISQRVPDDCLYVELAGGSGLIGKVALFDIDGGKDGATGLQIGQTVLASISKINAEKKTFRVSLKLAECMPNKPGKSSSTSSSLALQLLRSSVEELIALANSSRTKLPSPGSEVTATISQIVDDILFVTFAGKLTGCIRKGNYTEGAKVGDRIKCLVIDYVFPRNDAELVMVDSVDVRPSKKKSKKKDRNANDSKSADRVVLVKRDYIVVLKKKHLVFVPSRFHPNQVMEIKNVRVSYGDEVEIGESAQLTDGVYIGLLRGDEELLAKLFSSANHVSKKSGGEKFSENQKEDCEHPKSKSELGIRTKSVKNLCTYPGTVIGPWTSNDRRDYGRLAVLVELPGGNIGRLHASELPSRFLMESSSPIEDFIKRNRMKTVVVKIINFLSIKRGDSKVRVAELTMNEAKMCEARKKASLVAFQTDFKPGEVVRCFVIPNQEMSSKNIRVEVHPHCSGQIAHEAISDDLKVDAPEHGGEVFECLPKGGEMRMAKVLSVVETRKRHGFLNLAFDLQADVKKFEPGHRLTARVTHVTNHPMSVQFHLANGQQATLCATAIANNYEKVHLHIEHFKRDGIFHLYALRREENPQRNYVCAEGRYETYLKQKDVPDKKEDRRRLLVDRSQVTAGLTCDGFVAKHTADAILVEIGPGIVGRLRKIHHPEISTITLNSIVTVRVRHVDSEGRICLSLVGIVFKAPAIQDRKRAAEEDEGVAPKKEKKKKETTPEPVEKVSLSDPGFDWSNTGFRPEDLAAVGKLGDDGDENCNTTTADKEIKTEVETQKPPSDLKKDRVKDVKKMKAMTKEEQDREKERRLANREVELAGDFEPESQEDFARLLRKDPNSAEIWIRYISFFLGKNDLTKARATAERALTVINYREEAEIFNIWTAFLNMEVAYGDDTSTKEVFSRACGNADALKMHKQMAAIYSDNGKNQEADEIYEAMVKKFRADSDDVWTLYGEHLMKTNRADTARDLMKRALTSVPKQRHVPLISRFAQMEFRNGDVERGRTLFESLVTAYPKKTDVWLVYADLCLKHSGIEMARQVLERACALKLSMHKLRPLFRKWMEAEQRFGDDKSRLLLREKAEKYLQMNLEDEVEDIENV</sequence>
<dbReference type="SUPFAM" id="SSF50249">
    <property type="entry name" value="Nucleic acid-binding proteins"/>
    <property type="match status" value="5"/>
</dbReference>
<dbReference type="GO" id="GO:0032040">
    <property type="term" value="C:small-subunit processome"/>
    <property type="evidence" value="ECO:0007669"/>
    <property type="project" value="TreeGrafter"/>
</dbReference>
<keyword evidence="2" id="KW-0698">rRNA processing</keyword>
<feature type="domain" description="S1 motif" evidence="6">
    <location>
        <begin position="197"/>
        <end position="244"/>
    </location>
</feature>
<evidence type="ECO:0000313" key="8">
    <source>
        <dbReference type="WBParaSite" id="HCON_00075490-00001"/>
    </source>
</evidence>
<dbReference type="PANTHER" id="PTHR23270:SF10">
    <property type="entry name" value="PROTEIN RRP5 HOMOLOG"/>
    <property type="match status" value="1"/>
</dbReference>
<dbReference type="PROSITE" id="PS50126">
    <property type="entry name" value="S1"/>
    <property type="match status" value="5"/>
</dbReference>
<dbReference type="SUPFAM" id="SSF48452">
    <property type="entry name" value="TPR-like"/>
    <property type="match status" value="2"/>
</dbReference>
<feature type="region of interest" description="Disordered" evidence="5">
    <location>
        <begin position="1"/>
        <end position="75"/>
    </location>
</feature>